<dbReference type="AlphaFoldDB" id="A0A0A9GI83"/>
<evidence type="ECO:0000313" key="1">
    <source>
        <dbReference type="EMBL" id="JAE20418.1"/>
    </source>
</evidence>
<sequence>MVQWMRFCLSVSPLRFLVGPCRPRRFAAARVLHSRSLWPSLLCPLFLCHRDFWLPCAATLPARGPACPSFFVSCVRRPASG</sequence>
<dbReference type="EMBL" id="GBRH01177478">
    <property type="protein sequence ID" value="JAE20418.1"/>
    <property type="molecule type" value="Transcribed_RNA"/>
</dbReference>
<accession>A0A0A9GI83</accession>
<reference evidence="1" key="1">
    <citation type="submission" date="2014-09" db="EMBL/GenBank/DDBJ databases">
        <authorList>
            <person name="Magalhaes I.L.F."/>
            <person name="Oliveira U."/>
            <person name="Santos F.R."/>
            <person name="Vidigal T.H.D.A."/>
            <person name="Brescovit A.D."/>
            <person name="Santos A.J."/>
        </authorList>
    </citation>
    <scope>NUCLEOTIDE SEQUENCE</scope>
    <source>
        <tissue evidence="1">Shoot tissue taken approximately 20 cm above the soil surface</tissue>
    </source>
</reference>
<name>A0A0A9GI83_ARUDO</name>
<proteinExistence type="predicted"/>
<organism evidence="1">
    <name type="scientific">Arundo donax</name>
    <name type="common">Giant reed</name>
    <name type="synonym">Donax arundinaceus</name>
    <dbReference type="NCBI Taxonomy" id="35708"/>
    <lineage>
        <taxon>Eukaryota</taxon>
        <taxon>Viridiplantae</taxon>
        <taxon>Streptophyta</taxon>
        <taxon>Embryophyta</taxon>
        <taxon>Tracheophyta</taxon>
        <taxon>Spermatophyta</taxon>
        <taxon>Magnoliopsida</taxon>
        <taxon>Liliopsida</taxon>
        <taxon>Poales</taxon>
        <taxon>Poaceae</taxon>
        <taxon>PACMAD clade</taxon>
        <taxon>Arundinoideae</taxon>
        <taxon>Arundineae</taxon>
        <taxon>Arundo</taxon>
    </lineage>
</organism>
<protein>
    <submittedName>
        <fullName evidence="1">Uncharacterized protein</fullName>
    </submittedName>
</protein>
<reference evidence="1" key="2">
    <citation type="journal article" date="2015" name="Data Brief">
        <title>Shoot transcriptome of the giant reed, Arundo donax.</title>
        <authorList>
            <person name="Barrero R.A."/>
            <person name="Guerrero F.D."/>
            <person name="Moolhuijzen P."/>
            <person name="Goolsby J.A."/>
            <person name="Tidwell J."/>
            <person name="Bellgard S.E."/>
            <person name="Bellgard M.I."/>
        </authorList>
    </citation>
    <scope>NUCLEOTIDE SEQUENCE</scope>
    <source>
        <tissue evidence="1">Shoot tissue taken approximately 20 cm above the soil surface</tissue>
    </source>
</reference>